<dbReference type="GO" id="GO:0071846">
    <property type="term" value="P:actin filament debranching"/>
    <property type="evidence" value="ECO:0007669"/>
    <property type="project" value="InterPro"/>
</dbReference>
<evidence type="ECO:0000256" key="1">
    <source>
        <dbReference type="ARBA" id="ARBA00010055"/>
    </source>
</evidence>
<dbReference type="Gene3D" id="3.40.20.10">
    <property type="entry name" value="Severin"/>
    <property type="match status" value="1"/>
</dbReference>
<dbReference type="PANTHER" id="PTHR11249">
    <property type="entry name" value="GLIAL FACTOR NATURATION FACTOR"/>
    <property type="match status" value="1"/>
</dbReference>
<dbReference type="GO" id="GO:0034316">
    <property type="term" value="P:negative regulation of Arp2/3 complex-mediated actin nucleation"/>
    <property type="evidence" value="ECO:0007669"/>
    <property type="project" value="TreeGrafter"/>
</dbReference>
<comment type="similarity">
    <text evidence="1 2">Belongs to the actin-binding proteins ADF family. GMF subfamily.</text>
</comment>
<evidence type="ECO:0000256" key="2">
    <source>
        <dbReference type="PIRNR" id="PIRNR001788"/>
    </source>
</evidence>
<dbReference type="GO" id="GO:0005634">
    <property type="term" value="C:nucleus"/>
    <property type="evidence" value="ECO:0007669"/>
    <property type="project" value="UniProtKB-SubCell"/>
</dbReference>
<dbReference type="GO" id="GO:0003779">
    <property type="term" value="F:actin binding"/>
    <property type="evidence" value="ECO:0007669"/>
    <property type="project" value="InterPro"/>
</dbReference>
<dbReference type="GO" id="GO:0030479">
    <property type="term" value="C:actin cortical patch"/>
    <property type="evidence" value="ECO:0007669"/>
    <property type="project" value="TreeGrafter"/>
</dbReference>
<comment type="subcellular location">
    <subcellularLocation>
        <location evidence="2">Cytoplasm</location>
    </subcellularLocation>
    <subcellularLocation>
        <location evidence="2">Nucleus</location>
    </subcellularLocation>
</comment>
<dbReference type="PROSITE" id="PS51263">
    <property type="entry name" value="ADF_H"/>
    <property type="match status" value="1"/>
</dbReference>
<evidence type="ECO:0000313" key="3">
    <source>
        <dbReference type="EMBL" id="VUG15899.1"/>
    </source>
</evidence>
<protein>
    <submittedName>
        <fullName evidence="3">DEBR0S1_02586g1_1</fullName>
    </submittedName>
</protein>
<dbReference type="InterPro" id="IPR002108">
    <property type="entry name" value="ADF-H"/>
</dbReference>
<evidence type="ECO:0000313" key="4">
    <source>
        <dbReference type="Proteomes" id="UP000478008"/>
    </source>
</evidence>
<keyword evidence="4" id="KW-1185">Reference proteome</keyword>
<name>A0A7D9CVC2_DEKBR</name>
<dbReference type="Proteomes" id="UP000478008">
    <property type="component" value="Unassembled WGS sequence"/>
</dbReference>
<reference evidence="3 4" key="1">
    <citation type="submission" date="2019-07" db="EMBL/GenBank/DDBJ databases">
        <authorList>
            <person name="Friedrich A."/>
            <person name="Schacherer J."/>
        </authorList>
    </citation>
    <scope>NUCLEOTIDE SEQUENCE [LARGE SCALE GENOMIC DNA]</scope>
</reference>
<sequence length="139" mass="16112">MSSLYTFSPDTKQKIRKFRLSGSRAKQISAEIYKIDPTSYELQYEDPDDIIDSLETLADELPDNSPRFVLMNYPYKSSDGRLVSPLVFLYYMPPTARQELKMLYAGCVEQMKDEVAPNEFIEVADEDDFDDLDDQIRSK</sequence>
<dbReference type="SMART" id="SM00102">
    <property type="entry name" value="ADF"/>
    <property type="match status" value="1"/>
</dbReference>
<keyword evidence="2" id="KW-0539">Nucleus</keyword>
<dbReference type="SUPFAM" id="SSF55753">
    <property type="entry name" value="Actin depolymerizing proteins"/>
    <property type="match status" value="1"/>
</dbReference>
<dbReference type="InterPro" id="IPR011171">
    <property type="entry name" value="GMF"/>
</dbReference>
<dbReference type="AlphaFoldDB" id="A0A7D9CVC2"/>
<gene>
    <name evidence="3" type="primary">AIM7</name>
    <name evidence="3" type="ORF">DEBR0S1_02586G</name>
</gene>
<keyword evidence="2" id="KW-0963">Cytoplasm</keyword>
<dbReference type="PANTHER" id="PTHR11249:SF2">
    <property type="entry name" value="GLIA MATURATION FACTOR"/>
    <property type="match status" value="1"/>
</dbReference>
<dbReference type="GO" id="GO:0071933">
    <property type="term" value="F:Arp2/3 complex binding"/>
    <property type="evidence" value="ECO:0007669"/>
    <property type="project" value="InterPro"/>
</dbReference>
<dbReference type="Pfam" id="PF00241">
    <property type="entry name" value="Cofilin_ADF"/>
    <property type="match status" value="1"/>
</dbReference>
<accession>A0A7D9CVC2</accession>
<dbReference type="EMBL" id="CABFWN010000001">
    <property type="protein sequence ID" value="VUG15899.1"/>
    <property type="molecule type" value="Genomic_DNA"/>
</dbReference>
<proteinExistence type="inferred from homology"/>
<organism evidence="3 4">
    <name type="scientific">Dekkera bruxellensis</name>
    <name type="common">Brettanomyces custersii</name>
    <dbReference type="NCBI Taxonomy" id="5007"/>
    <lineage>
        <taxon>Eukaryota</taxon>
        <taxon>Fungi</taxon>
        <taxon>Dikarya</taxon>
        <taxon>Ascomycota</taxon>
        <taxon>Saccharomycotina</taxon>
        <taxon>Pichiomycetes</taxon>
        <taxon>Pichiales</taxon>
        <taxon>Pichiaceae</taxon>
        <taxon>Brettanomyces</taxon>
    </lineage>
</organism>
<dbReference type="InterPro" id="IPR029006">
    <property type="entry name" value="ADF-H/Gelsolin-like_dom_sf"/>
</dbReference>
<dbReference type="PIRSF" id="PIRSF001788">
    <property type="entry name" value="GMF-beta"/>
    <property type="match status" value="1"/>
</dbReference>